<keyword evidence="1" id="KW-0812">Transmembrane</keyword>
<proteinExistence type="predicted"/>
<dbReference type="EMBL" id="CP059399">
    <property type="protein sequence ID" value="QLY30925.1"/>
    <property type="molecule type" value="Genomic_DNA"/>
</dbReference>
<keyword evidence="1" id="KW-0472">Membrane</keyword>
<evidence type="ECO:0000256" key="1">
    <source>
        <dbReference type="SAM" id="Phobius"/>
    </source>
</evidence>
<keyword evidence="3" id="KW-1185">Reference proteome</keyword>
<dbReference type="AlphaFoldDB" id="A0A7D6ZQ26"/>
<accession>A0A7D6ZQ26</accession>
<evidence type="ECO:0000313" key="2">
    <source>
        <dbReference type="EMBL" id="QLY30925.1"/>
    </source>
</evidence>
<evidence type="ECO:0000313" key="3">
    <source>
        <dbReference type="Proteomes" id="UP000515512"/>
    </source>
</evidence>
<dbReference type="KEGG" id="nhu:H0264_00470"/>
<dbReference type="Pfam" id="PF13630">
    <property type="entry name" value="SdpI"/>
    <property type="match status" value="1"/>
</dbReference>
<feature type="transmembrane region" description="Helical" evidence="1">
    <location>
        <begin position="54"/>
        <end position="75"/>
    </location>
</feature>
<sequence length="137" mass="13380">MVLVVALILFALSAVAVVTGVLGLTGTLPPNRFVGVHTEEAMRSEDAYKLANKVAAPTSLVAGVLLAASAGVALMSGGVVSWIVPLLAVVVAVFTLGAGAAAAGSAIDKAFPAKAQVGGCGSACGSCSLRSTCETAH</sequence>
<dbReference type="RefSeq" id="WP_181582123.1">
    <property type="nucleotide sequence ID" value="NZ_CP088007.1"/>
</dbReference>
<protein>
    <submittedName>
        <fullName evidence="2">SdpI family protein</fullName>
    </submittedName>
</protein>
<keyword evidence="1" id="KW-1133">Transmembrane helix</keyword>
<gene>
    <name evidence="2" type="ORF">H0264_00470</name>
</gene>
<feature type="transmembrane region" description="Helical" evidence="1">
    <location>
        <begin position="82"/>
        <end position="107"/>
    </location>
</feature>
<name>A0A7D6ZQ26_9NOCA</name>
<dbReference type="Proteomes" id="UP000515512">
    <property type="component" value="Chromosome"/>
</dbReference>
<dbReference type="InterPro" id="IPR025962">
    <property type="entry name" value="SdpI/YhfL"/>
</dbReference>
<reference evidence="2 3" key="1">
    <citation type="submission" date="2020-07" db="EMBL/GenBank/DDBJ databases">
        <authorList>
            <person name="Zhuang K."/>
            <person name="Ran Y."/>
        </authorList>
    </citation>
    <scope>NUCLEOTIDE SEQUENCE [LARGE SCALE GENOMIC DNA]</scope>
    <source>
        <strain evidence="2 3">WCH-YHL-001</strain>
    </source>
</reference>
<organism evidence="2 3">
    <name type="scientific">Nocardia huaxiensis</name>
    <dbReference type="NCBI Taxonomy" id="2755382"/>
    <lineage>
        <taxon>Bacteria</taxon>
        <taxon>Bacillati</taxon>
        <taxon>Actinomycetota</taxon>
        <taxon>Actinomycetes</taxon>
        <taxon>Mycobacteriales</taxon>
        <taxon>Nocardiaceae</taxon>
        <taxon>Nocardia</taxon>
    </lineage>
</organism>